<proteinExistence type="predicted"/>
<dbReference type="Proteomes" id="UP000215914">
    <property type="component" value="Unassembled WGS sequence"/>
</dbReference>
<sequence length="84" mass="8706">MNETLRLRVRVLEGHNVSGSLPLVATFRAASSVLTDVSWTGVNGCECDGDGDGDGDCGVVGRLLSVDTGLVETGRGVFVHVFGV</sequence>
<evidence type="ECO:0000313" key="1">
    <source>
        <dbReference type="EMBL" id="KAF5788143.1"/>
    </source>
</evidence>
<keyword evidence="2" id="KW-1185">Reference proteome</keyword>
<reference evidence="1" key="1">
    <citation type="journal article" date="2017" name="Nature">
        <title>The sunflower genome provides insights into oil metabolism, flowering and Asterid evolution.</title>
        <authorList>
            <person name="Badouin H."/>
            <person name="Gouzy J."/>
            <person name="Grassa C.J."/>
            <person name="Murat F."/>
            <person name="Staton S.E."/>
            <person name="Cottret L."/>
            <person name="Lelandais-Briere C."/>
            <person name="Owens G.L."/>
            <person name="Carrere S."/>
            <person name="Mayjonade B."/>
            <person name="Legrand L."/>
            <person name="Gill N."/>
            <person name="Kane N.C."/>
            <person name="Bowers J.E."/>
            <person name="Hubner S."/>
            <person name="Bellec A."/>
            <person name="Berard A."/>
            <person name="Berges H."/>
            <person name="Blanchet N."/>
            <person name="Boniface M.C."/>
            <person name="Brunel D."/>
            <person name="Catrice O."/>
            <person name="Chaidir N."/>
            <person name="Claudel C."/>
            <person name="Donnadieu C."/>
            <person name="Faraut T."/>
            <person name="Fievet G."/>
            <person name="Helmstetter N."/>
            <person name="King M."/>
            <person name="Knapp S.J."/>
            <person name="Lai Z."/>
            <person name="Le Paslier M.C."/>
            <person name="Lippi Y."/>
            <person name="Lorenzon L."/>
            <person name="Mandel J.R."/>
            <person name="Marage G."/>
            <person name="Marchand G."/>
            <person name="Marquand E."/>
            <person name="Bret-Mestries E."/>
            <person name="Morien E."/>
            <person name="Nambeesan S."/>
            <person name="Nguyen T."/>
            <person name="Pegot-Espagnet P."/>
            <person name="Pouilly N."/>
            <person name="Raftis F."/>
            <person name="Sallet E."/>
            <person name="Schiex T."/>
            <person name="Thomas J."/>
            <person name="Vandecasteele C."/>
            <person name="Vares D."/>
            <person name="Vear F."/>
            <person name="Vautrin S."/>
            <person name="Crespi M."/>
            <person name="Mangin B."/>
            <person name="Burke J.M."/>
            <person name="Salse J."/>
            <person name="Munos S."/>
            <person name="Vincourt P."/>
            <person name="Rieseberg L.H."/>
            <person name="Langlade N.B."/>
        </authorList>
    </citation>
    <scope>NUCLEOTIDE SEQUENCE</scope>
    <source>
        <tissue evidence="1">Leaves</tissue>
    </source>
</reference>
<protein>
    <submittedName>
        <fullName evidence="1">Uncharacterized protein</fullName>
    </submittedName>
</protein>
<dbReference type="EMBL" id="MNCJ02000325">
    <property type="protein sequence ID" value="KAF5788143.1"/>
    <property type="molecule type" value="Genomic_DNA"/>
</dbReference>
<gene>
    <name evidence="1" type="ORF">HanXRQr2_Chr10g0460711</name>
</gene>
<reference evidence="1" key="2">
    <citation type="submission" date="2020-06" db="EMBL/GenBank/DDBJ databases">
        <title>Helianthus annuus Genome sequencing and assembly Release 2.</title>
        <authorList>
            <person name="Gouzy J."/>
            <person name="Langlade N."/>
            <person name="Munos S."/>
        </authorList>
    </citation>
    <scope>NUCLEOTIDE SEQUENCE</scope>
    <source>
        <tissue evidence="1">Leaves</tissue>
    </source>
</reference>
<organism evidence="1 2">
    <name type="scientific">Helianthus annuus</name>
    <name type="common">Common sunflower</name>
    <dbReference type="NCBI Taxonomy" id="4232"/>
    <lineage>
        <taxon>Eukaryota</taxon>
        <taxon>Viridiplantae</taxon>
        <taxon>Streptophyta</taxon>
        <taxon>Embryophyta</taxon>
        <taxon>Tracheophyta</taxon>
        <taxon>Spermatophyta</taxon>
        <taxon>Magnoliopsida</taxon>
        <taxon>eudicotyledons</taxon>
        <taxon>Gunneridae</taxon>
        <taxon>Pentapetalae</taxon>
        <taxon>asterids</taxon>
        <taxon>campanulids</taxon>
        <taxon>Asterales</taxon>
        <taxon>Asteraceae</taxon>
        <taxon>Asteroideae</taxon>
        <taxon>Heliantheae alliance</taxon>
        <taxon>Heliantheae</taxon>
        <taxon>Helianthus</taxon>
    </lineage>
</organism>
<name>A0A9K3I0T3_HELAN</name>
<accession>A0A9K3I0T3</accession>
<dbReference type="AlphaFoldDB" id="A0A9K3I0T3"/>
<evidence type="ECO:0000313" key="2">
    <source>
        <dbReference type="Proteomes" id="UP000215914"/>
    </source>
</evidence>
<dbReference type="Gramene" id="mRNA:HanXRQr2_Chr10g0460711">
    <property type="protein sequence ID" value="CDS:HanXRQr2_Chr10g0460711.1"/>
    <property type="gene ID" value="HanXRQr2_Chr10g0460711"/>
</dbReference>
<comment type="caution">
    <text evidence="1">The sequence shown here is derived from an EMBL/GenBank/DDBJ whole genome shotgun (WGS) entry which is preliminary data.</text>
</comment>